<dbReference type="Gene3D" id="3.40.50.2000">
    <property type="entry name" value="Glycogen Phosphorylase B"/>
    <property type="match status" value="2"/>
</dbReference>
<dbReference type="AlphaFoldDB" id="A0A518AKV0"/>
<dbReference type="Pfam" id="PF13528">
    <property type="entry name" value="Glyco_trans_1_3"/>
    <property type="match status" value="1"/>
</dbReference>
<dbReference type="PANTHER" id="PTHR21015">
    <property type="entry name" value="UDP-N-ACETYLGLUCOSAMINE--N-ACETYLMURAMYL-(PENTAPEPTIDE) PYROPHOSPHORYL-UNDECAPRENOL N-ACETYLGLUCOSAMINE TRANSFERASE 1"/>
    <property type="match status" value="1"/>
</dbReference>
<dbReference type="Proteomes" id="UP000315750">
    <property type="component" value="Chromosome"/>
</dbReference>
<dbReference type="RefSeq" id="WP_145246232.1">
    <property type="nucleotide sequence ID" value="NZ_CP036278.1"/>
</dbReference>
<keyword evidence="2" id="KW-1185">Reference proteome</keyword>
<evidence type="ECO:0000313" key="2">
    <source>
        <dbReference type="Proteomes" id="UP000315750"/>
    </source>
</evidence>
<sequence length="360" mass="41222">MSTIFYSVMGEGRGHAARARTVVEELRHRHRIVLYSSHDALEFLWKQYENAADVEVRSIEGLKFHYTEKRLNLYKTISSGLSLWMRVEKLLEPLVEAIKQEKPDLVISDFEPLVARAAHRTNVPVLSFDHQHFLLAYDLSILPTQLRWWARSMRLAVWMFGIGQQKTMVSAFYSPPLKRGYEDVVQVGPLLRPTIRQRETSDQGFLLSYLRRQTPEATVRKLGSLGLPVRIYGLGKRPPQGNAEFFEVDEHSFTESLVTCKAVVAAAGNQLLGEALYLGKPFFAMPERKHFEQRINACFLKELGGGDWAYVERVEQSQLDAFMANIEMYRENLKGRQEEFDGTPKAVATIEAILSETRAK</sequence>
<dbReference type="SUPFAM" id="SSF53756">
    <property type="entry name" value="UDP-Glycosyltransferase/glycogen phosphorylase"/>
    <property type="match status" value="1"/>
</dbReference>
<protein>
    <submittedName>
        <fullName evidence="1">MurG-like transferase</fullName>
    </submittedName>
</protein>
<name>A0A518AKV0_9BACT</name>
<evidence type="ECO:0000313" key="1">
    <source>
        <dbReference type="EMBL" id="QDU55363.1"/>
    </source>
</evidence>
<organism evidence="1 2">
    <name type="scientific">Aeoliella mucimassa</name>
    <dbReference type="NCBI Taxonomy" id="2527972"/>
    <lineage>
        <taxon>Bacteria</taxon>
        <taxon>Pseudomonadati</taxon>
        <taxon>Planctomycetota</taxon>
        <taxon>Planctomycetia</taxon>
        <taxon>Pirellulales</taxon>
        <taxon>Lacipirellulaceae</taxon>
        <taxon>Aeoliella</taxon>
    </lineage>
</organism>
<dbReference type="EMBL" id="CP036278">
    <property type="protein sequence ID" value="QDU55363.1"/>
    <property type="molecule type" value="Genomic_DNA"/>
</dbReference>
<keyword evidence="1" id="KW-0808">Transferase</keyword>
<dbReference type="GO" id="GO:0016757">
    <property type="term" value="F:glycosyltransferase activity"/>
    <property type="evidence" value="ECO:0007669"/>
    <property type="project" value="TreeGrafter"/>
</dbReference>
<gene>
    <name evidence="1" type="ORF">Pan181_15520</name>
</gene>
<dbReference type="OrthoDB" id="9793805at2"/>
<dbReference type="KEGG" id="amuc:Pan181_15520"/>
<reference evidence="1 2" key="1">
    <citation type="submission" date="2019-02" db="EMBL/GenBank/DDBJ databases">
        <title>Deep-cultivation of Planctomycetes and their phenomic and genomic characterization uncovers novel biology.</title>
        <authorList>
            <person name="Wiegand S."/>
            <person name="Jogler M."/>
            <person name="Boedeker C."/>
            <person name="Pinto D."/>
            <person name="Vollmers J."/>
            <person name="Rivas-Marin E."/>
            <person name="Kohn T."/>
            <person name="Peeters S.H."/>
            <person name="Heuer A."/>
            <person name="Rast P."/>
            <person name="Oberbeckmann S."/>
            <person name="Bunk B."/>
            <person name="Jeske O."/>
            <person name="Meyerdierks A."/>
            <person name="Storesund J.E."/>
            <person name="Kallscheuer N."/>
            <person name="Luecker S."/>
            <person name="Lage O.M."/>
            <person name="Pohl T."/>
            <person name="Merkel B.J."/>
            <person name="Hornburger P."/>
            <person name="Mueller R.-W."/>
            <person name="Bruemmer F."/>
            <person name="Labrenz M."/>
            <person name="Spormann A.M."/>
            <person name="Op den Camp H."/>
            <person name="Overmann J."/>
            <person name="Amann R."/>
            <person name="Jetten M.S.M."/>
            <person name="Mascher T."/>
            <person name="Medema M.H."/>
            <person name="Devos D.P."/>
            <person name="Kaster A.-K."/>
            <person name="Ovreas L."/>
            <person name="Rohde M."/>
            <person name="Galperin M.Y."/>
            <person name="Jogler C."/>
        </authorList>
    </citation>
    <scope>NUCLEOTIDE SEQUENCE [LARGE SCALE GENOMIC DNA]</scope>
    <source>
        <strain evidence="1 2">Pan181</strain>
    </source>
</reference>
<dbReference type="PANTHER" id="PTHR21015:SF22">
    <property type="entry name" value="GLYCOSYLTRANSFERASE"/>
    <property type="match status" value="1"/>
</dbReference>
<accession>A0A518AKV0</accession>
<proteinExistence type="predicted"/>